<sequence length="207" mass="22737">METSSSVGSVISPKESATQFPARLCWCMTDPLDVSVFKGFKHEVRKLLRRVQKASADCKVSKNETAAIASRAYQAKLMTNKKAITNGFCTCGIFPLSLPSMIARLSNSNNGGIVRGELGLANWLRVREEARQQVLTLPPSPARKKGSRKTADASQQILRKRDLQITPPREKKQKTSNRAEAAPRASDSNDNQVPAVEPLFIIESVTV</sequence>
<evidence type="ECO:0000313" key="3">
    <source>
        <dbReference type="Proteomes" id="UP000434957"/>
    </source>
</evidence>
<accession>A0A6A4F447</accession>
<dbReference type="Proteomes" id="UP000434957">
    <property type="component" value="Unassembled WGS sequence"/>
</dbReference>
<name>A0A6A4F447_9STRA</name>
<protein>
    <submittedName>
        <fullName evidence="2">Uncharacterized protein</fullName>
    </submittedName>
</protein>
<evidence type="ECO:0000313" key="2">
    <source>
        <dbReference type="EMBL" id="KAE9332548.1"/>
    </source>
</evidence>
<feature type="region of interest" description="Disordered" evidence="1">
    <location>
        <begin position="137"/>
        <end position="193"/>
    </location>
</feature>
<reference evidence="2 3" key="1">
    <citation type="submission" date="2018-08" db="EMBL/GenBank/DDBJ databases">
        <title>Genomic investigation of the strawberry pathogen Phytophthora fragariae indicates pathogenicity is determined by transcriptional variation in three key races.</title>
        <authorList>
            <person name="Adams T.M."/>
            <person name="Armitage A.D."/>
            <person name="Sobczyk M.K."/>
            <person name="Bates H.J."/>
            <person name="Dunwell J.M."/>
            <person name="Nellist C.F."/>
            <person name="Harrison R.J."/>
        </authorList>
    </citation>
    <scope>NUCLEOTIDE SEQUENCE [LARGE SCALE GENOMIC DNA]</scope>
    <source>
        <strain evidence="2 3">SCRP333</strain>
    </source>
</reference>
<organism evidence="2 3">
    <name type="scientific">Phytophthora rubi</name>
    <dbReference type="NCBI Taxonomy" id="129364"/>
    <lineage>
        <taxon>Eukaryota</taxon>
        <taxon>Sar</taxon>
        <taxon>Stramenopiles</taxon>
        <taxon>Oomycota</taxon>
        <taxon>Peronosporomycetes</taxon>
        <taxon>Peronosporales</taxon>
        <taxon>Peronosporaceae</taxon>
        <taxon>Phytophthora</taxon>
    </lineage>
</organism>
<evidence type="ECO:0000256" key="1">
    <source>
        <dbReference type="SAM" id="MobiDB-lite"/>
    </source>
</evidence>
<comment type="caution">
    <text evidence="2">The sequence shown here is derived from an EMBL/GenBank/DDBJ whole genome shotgun (WGS) entry which is preliminary data.</text>
</comment>
<proteinExistence type="predicted"/>
<dbReference type="EMBL" id="QXFT01000958">
    <property type="protein sequence ID" value="KAE9332548.1"/>
    <property type="molecule type" value="Genomic_DNA"/>
</dbReference>
<dbReference type="AlphaFoldDB" id="A0A6A4F447"/>
<keyword evidence="3" id="KW-1185">Reference proteome</keyword>
<gene>
    <name evidence="2" type="ORF">PR003_g14455</name>
</gene>